<proteinExistence type="predicted"/>
<feature type="signal peptide" evidence="2">
    <location>
        <begin position="1"/>
        <end position="21"/>
    </location>
</feature>
<feature type="chain" id="PRO_5045850549" description="Lipoprotein" evidence="2">
    <location>
        <begin position="22"/>
        <end position="208"/>
    </location>
</feature>
<sequence length="208" mass="20914">MPLAVPALLAALASVAGCGLAADPPAGSVAEAVPERLRPDEPLPDGVTIVAEAPPETAEVDGVVYDYRGAVRAVLNLHAALLRGEYTGGADTSALDRTHEGSPAADHVRERLAAAPDGPAPAGGYVLYGFEVGGYAPDLLQVDACLDRGRAPASGAPATGGRGESSGPGPGDVLWVGHTMRPDDAGAWRAAVVEAIPVGNDPGHHCAR</sequence>
<dbReference type="EMBL" id="JBHTBH010000001">
    <property type="protein sequence ID" value="MFC7326902.1"/>
    <property type="molecule type" value="Genomic_DNA"/>
</dbReference>
<dbReference type="RefSeq" id="WP_379868878.1">
    <property type="nucleotide sequence ID" value="NZ_JBHTBH010000001.1"/>
</dbReference>
<accession>A0ABW2KA71</accession>
<keyword evidence="2" id="KW-0732">Signal</keyword>
<evidence type="ECO:0000313" key="3">
    <source>
        <dbReference type="EMBL" id="MFC7326902.1"/>
    </source>
</evidence>
<feature type="compositionally biased region" description="Gly residues" evidence="1">
    <location>
        <begin position="158"/>
        <end position="170"/>
    </location>
</feature>
<keyword evidence="4" id="KW-1185">Reference proteome</keyword>
<evidence type="ECO:0000256" key="1">
    <source>
        <dbReference type="SAM" id="MobiDB-lite"/>
    </source>
</evidence>
<reference evidence="4" key="1">
    <citation type="journal article" date="2019" name="Int. J. Syst. Evol. Microbiol.">
        <title>The Global Catalogue of Microorganisms (GCM) 10K type strain sequencing project: providing services to taxonomists for standard genome sequencing and annotation.</title>
        <authorList>
            <consortium name="The Broad Institute Genomics Platform"/>
            <consortium name="The Broad Institute Genome Sequencing Center for Infectious Disease"/>
            <person name="Wu L."/>
            <person name="Ma J."/>
        </authorList>
    </citation>
    <scope>NUCLEOTIDE SEQUENCE [LARGE SCALE GENOMIC DNA]</scope>
    <source>
        <strain evidence="4">CGMCC 4.7382</strain>
    </source>
</reference>
<organism evidence="3 4">
    <name type="scientific">Marinactinospora rubrisoli</name>
    <dbReference type="NCBI Taxonomy" id="2715399"/>
    <lineage>
        <taxon>Bacteria</taxon>
        <taxon>Bacillati</taxon>
        <taxon>Actinomycetota</taxon>
        <taxon>Actinomycetes</taxon>
        <taxon>Streptosporangiales</taxon>
        <taxon>Nocardiopsidaceae</taxon>
        <taxon>Marinactinospora</taxon>
    </lineage>
</organism>
<dbReference type="Proteomes" id="UP001596540">
    <property type="component" value="Unassembled WGS sequence"/>
</dbReference>
<protein>
    <recommendedName>
        <fullName evidence="5">Lipoprotein</fullName>
    </recommendedName>
</protein>
<evidence type="ECO:0000256" key="2">
    <source>
        <dbReference type="SAM" id="SignalP"/>
    </source>
</evidence>
<evidence type="ECO:0000313" key="4">
    <source>
        <dbReference type="Proteomes" id="UP001596540"/>
    </source>
</evidence>
<feature type="region of interest" description="Disordered" evidence="1">
    <location>
        <begin position="152"/>
        <end position="171"/>
    </location>
</feature>
<evidence type="ECO:0008006" key="5">
    <source>
        <dbReference type="Google" id="ProtNLM"/>
    </source>
</evidence>
<gene>
    <name evidence="3" type="ORF">ACFQRF_04035</name>
</gene>
<name>A0ABW2KA71_9ACTN</name>
<comment type="caution">
    <text evidence="3">The sequence shown here is derived from an EMBL/GenBank/DDBJ whole genome shotgun (WGS) entry which is preliminary data.</text>
</comment>